<dbReference type="EMBL" id="MU006780">
    <property type="protein sequence ID" value="KAF2643269.1"/>
    <property type="molecule type" value="Genomic_DNA"/>
</dbReference>
<name>A0A6A6S6A7_9PLEO</name>
<reference evidence="2" key="1">
    <citation type="journal article" date="2020" name="Stud. Mycol.">
        <title>101 Dothideomycetes genomes: a test case for predicting lifestyles and emergence of pathogens.</title>
        <authorList>
            <person name="Haridas S."/>
            <person name="Albert R."/>
            <person name="Binder M."/>
            <person name="Bloem J."/>
            <person name="Labutti K."/>
            <person name="Salamov A."/>
            <person name="Andreopoulos B."/>
            <person name="Baker S."/>
            <person name="Barry K."/>
            <person name="Bills G."/>
            <person name="Bluhm B."/>
            <person name="Cannon C."/>
            <person name="Castanera R."/>
            <person name="Culley D."/>
            <person name="Daum C."/>
            <person name="Ezra D."/>
            <person name="Gonzalez J."/>
            <person name="Henrissat B."/>
            <person name="Kuo A."/>
            <person name="Liang C."/>
            <person name="Lipzen A."/>
            <person name="Lutzoni F."/>
            <person name="Magnuson J."/>
            <person name="Mondo S."/>
            <person name="Nolan M."/>
            <person name="Ohm R."/>
            <person name="Pangilinan J."/>
            <person name="Park H.-J."/>
            <person name="Ramirez L."/>
            <person name="Alfaro M."/>
            <person name="Sun H."/>
            <person name="Tritt A."/>
            <person name="Yoshinaga Y."/>
            <person name="Zwiers L.-H."/>
            <person name="Turgeon B."/>
            <person name="Goodwin S."/>
            <person name="Spatafora J."/>
            <person name="Crous P."/>
            <person name="Grigoriev I."/>
        </authorList>
    </citation>
    <scope>NUCLEOTIDE SEQUENCE</scope>
    <source>
        <strain evidence="2">CBS 473.64</strain>
    </source>
</reference>
<dbReference type="OrthoDB" id="5215637at2759"/>
<protein>
    <submittedName>
        <fullName evidence="2">Uncharacterized protein</fullName>
    </submittedName>
</protein>
<keyword evidence="1" id="KW-0472">Membrane</keyword>
<feature type="transmembrane region" description="Helical" evidence="1">
    <location>
        <begin position="185"/>
        <end position="208"/>
    </location>
</feature>
<evidence type="ECO:0000313" key="3">
    <source>
        <dbReference type="Proteomes" id="UP000799753"/>
    </source>
</evidence>
<evidence type="ECO:0000256" key="1">
    <source>
        <dbReference type="SAM" id="Phobius"/>
    </source>
</evidence>
<keyword evidence="1" id="KW-1133">Transmembrane helix</keyword>
<dbReference type="AlphaFoldDB" id="A0A6A6S6A7"/>
<proteinExistence type="predicted"/>
<sequence>LTAVFALSSRAASECYFPNGDLSGSDTICNPNALVSSCCYDNQACMSNGLCMSNPHDASKARLHRGTCSDKTWKSGNCPRECLSVANDGASVYSCNQTDVDSYCCFDNCKCNDSKFETFKFTGTDVYPLTIIGEAFTQTHTSTAKPSATSGASSGAATTGATITGTSASSPSAGADTRSSSKSTAIGVGVGVSVGAILLIGAGVFFFWRRK</sequence>
<feature type="non-terminal residue" evidence="2">
    <location>
        <position position="1"/>
    </location>
</feature>
<keyword evidence="3" id="KW-1185">Reference proteome</keyword>
<accession>A0A6A6S6A7</accession>
<dbReference type="Proteomes" id="UP000799753">
    <property type="component" value="Unassembled WGS sequence"/>
</dbReference>
<evidence type="ECO:0000313" key="2">
    <source>
        <dbReference type="EMBL" id="KAF2643269.1"/>
    </source>
</evidence>
<feature type="non-terminal residue" evidence="2">
    <location>
        <position position="211"/>
    </location>
</feature>
<organism evidence="2 3">
    <name type="scientific">Massarina eburnea CBS 473.64</name>
    <dbReference type="NCBI Taxonomy" id="1395130"/>
    <lineage>
        <taxon>Eukaryota</taxon>
        <taxon>Fungi</taxon>
        <taxon>Dikarya</taxon>
        <taxon>Ascomycota</taxon>
        <taxon>Pezizomycotina</taxon>
        <taxon>Dothideomycetes</taxon>
        <taxon>Pleosporomycetidae</taxon>
        <taxon>Pleosporales</taxon>
        <taxon>Massarineae</taxon>
        <taxon>Massarinaceae</taxon>
        <taxon>Massarina</taxon>
    </lineage>
</organism>
<gene>
    <name evidence="2" type="ORF">P280DRAFT_367648</name>
</gene>
<keyword evidence="1" id="KW-0812">Transmembrane</keyword>